<evidence type="ECO:0000256" key="1">
    <source>
        <dbReference type="SAM" id="SignalP"/>
    </source>
</evidence>
<dbReference type="Proteomes" id="UP001232148">
    <property type="component" value="Unassembled WGS sequence"/>
</dbReference>
<evidence type="ECO:0000313" key="3">
    <source>
        <dbReference type="Proteomes" id="UP001232148"/>
    </source>
</evidence>
<dbReference type="EMBL" id="MU842839">
    <property type="protein sequence ID" value="KAK2031530.1"/>
    <property type="molecule type" value="Genomic_DNA"/>
</dbReference>
<gene>
    <name evidence="2" type="ORF">LX32DRAFT_637118</name>
</gene>
<feature type="chain" id="PRO_5041978783" evidence="1">
    <location>
        <begin position="20"/>
        <end position="61"/>
    </location>
</feature>
<comment type="caution">
    <text evidence="2">The sequence shown here is derived from an EMBL/GenBank/DDBJ whole genome shotgun (WGS) entry which is preliminary data.</text>
</comment>
<proteinExistence type="predicted"/>
<organism evidence="2 3">
    <name type="scientific">Colletotrichum zoysiae</name>
    <dbReference type="NCBI Taxonomy" id="1216348"/>
    <lineage>
        <taxon>Eukaryota</taxon>
        <taxon>Fungi</taxon>
        <taxon>Dikarya</taxon>
        <taxon>Ascomycota</taxon>
        <taxon>Pezizomycotina</taxon>
        <taxon>Sordariomycetes</taxon>
        <taxon>Hypocreomycetidae</taxon>
        <taxon>Glomerellales</taxon>
        <taxon>Glomerellaceae</taxon>
        <taxon>Colletotrichum</taxon>
        <taxon>Colletotrichum graminicola species complex</taxon>
    </lineage>
</organism>
<reference evidence="2" key="1">
    <citation type="submission" date="2021-06" db="EMBL/GenBank/DDBJ databases">
        <title>Comparative genomics, transcriptomics and evolutionary studies reveal genomic signatures of adaptation to plant cell wall in hemibiotrophic fungi.</title>
        <authorList>
            <consortium name="DOE Joint Genome Institute"/>
            <person name="Baroncelli R."/>
            <person name="Diaz J.F."/>
            <person name="Benocci T."/>
            <person name="Peng M."/>
            <person name="Battaglia E."/>
            <person name="Haridas S."/>
            <person name="Andreopoulos W."/>
            <person name="Labutti K."/>
            <person name="Pangilinan J."/>
            <person name="Floch G.L."/>
            <person name="Makela M.R."/>
            <person name="Henrissat B."/>
            <person name="Grigoriev I.V."/>
            <person name="Crouch J.A."/>
            <person name="De Vries R.P."/>
            <person name="Sukno S.A."/>
            <person name="Thon M.R."/>
        </authorList>
    </citation>
    <scope>NUCLEOTIDE SEQUENCE</scope>
    <source>
        <strain evidence="2">MAFF235873</strain>
    </source>
</reference>
<feature type="signal peptide" evidence="1">
    <location>
        <begin position="1"/>
        <end position="19"/>
    </location>
</feature>
<evidence type="ECO:0000313" key="2">
    <source>
        <dbReference type="EMBL" id="KAK2031530.1"/>
    </source>
</evidence>
<keyword evidence="3" id="KW-1185">Reference proteome</keyword>
<dbReference type="AlphaFoldDB" id="A0AAD9M764"/>
<protein>
    <submittedName>
        <fullName evidence="2">Uncharacterized protein</fullName>
    </submittedName>
</protein>
<name>A0AAD9M764_9PEZI</name>
<sequence>MRGLTLIISLLSCALVASAFPQNDPGCLANGQCQAGDCLTVECCEQVSAGTNGHGQCCCNV</sequence>
<accession>A0AAD9M764</accession>
<keyword evidence="1" id="KW-0732">Signal</keyword>